<reference evidence="3 4" key="1">
    <citation type="journal article" date="2021" name="Nat. Commun.">
        <title>Incipient diploidization of the medicinal plant Perilla within 10,000 years.</title>
        <authorList>
            <person name="Zhang Y."/>
            <person name="Shen Q."/>
            <person name="Leng L."/>
            <person name="Zhang D."/>
            <person name="Chen S."/>
            <person name="Shi Y."/>
            <person name="Ning Z."/>
            <person name="Chen S."/>
        </authorList>
    </citation>
    <scope>NUCLEOTIDE SEQUENCE [LARGE SCALE GENOMIC DNA]</scope>
    <source>
        <strain evidence="4">cv. PC099</strain>
    </source>
</reference>
<feature type="region of interest" description="Disordered" evidence="1">
    <location>
        <begin position="400"/>
        <end position="422"/>
    </location>
</feature>
<dbReference type="PANTHER" id="PTHR46250:SF15">
    <property type="entry name" value="OS01G0523800 PROTEIN"/>
    <property type="match status" value="1"/>
</dbReference>
<dbReference type="Pfam" id="PF12776">
    <property type="entry name" value="Myb_DNA-bind_3"/>
    <property type="match status" value="1"/>
</dbReference>
<organism evidence="3 4">
    <name type="scientific">Perilla frutescens var. hirtella</name>
    <name type="common">Perilla citriodora</name>
    <name type="synonym">Perilla setoyensis</name>
    <dbReference type="NCBI Taxonomy" id="608512"/>
    <lineage>
        <taxon>Eukaryota</taxon>
        <taxon>Viridiplantae</taxon>
        <taxon>Streptophyta</taxon>
        <taxon>Embryophyta</taxon>
        <taxon>Tracheophyta</taxon>
        <taxon>Spermatophyta</taxon>
        <taxon>Magnoliopsida</taxon>
        <taxon>eudicotyledons</taxon>
        <taxon>Gunneridae</taxon>
        <taxon>Pentapetalae</taxon>
        <taxon>asterids</taxon>
        <taxon>lamiids</taxon>
        <taxon>Lamiales</taxon>
        <taxon>Lamiaceae</taxon>
        <taxon>Nepetoideae</taxon>
        <taxon>Elsholtzieae</taxon>
        <taxon>Perilla</taxon>
    </lineage>
</organism>
<dbReference type="InterPro" id="IPR024752">
    <property type="entry name" value="Myb/SANT-like_dom"/>
</dbReference>
<sequence>MPHATHVDVKAGSTQPEEISQHDYPKLTQEDPTGFQAVISEKPCSSNKPTTLQGRQMLPSSQHRRLSPTKGRRFCHRSHHRRRSATCQNQLKMSGRKRTVGAEHKSEKTRRIWTLRGEQELIVALKEAVARGWKCDNGFKTGYLGLLEQHMLQAIPGNDLKAEPHIISKIHVWKKNYGSLSTMLSRSGFGWNESTHTIEVDSDEIWSNYIKTDNNARTMRSKSWPLYKDWCEIFGKDRATGEPAETFADFIQDLLQKDEGSMHTSTGNDYAQFTSSNQDEEIGDDFMSMSREGTSSSTKMKGRGKKRKSLDSLDDRFLDLMNVFCEKTDSRMGELVQRIGFEHDASLSRKKVYGALGNMNHLTDEEQIFVAKSLCNNTKDLDLFFSLPDEKKVVMARKRARVAKKDPKDSLSQGEKSAPNTIYSSINASQAPALQPRQMGVNIRAPLAMSFHPQQFIGGPSIGAEQGKEANSMRVFNRGGKKFVTMSSLRDASGKR</sequence>
<gene>
    <name evidence="3" type="ORF">C2S53_003247</name>
</gene>
<feature type="domain" description="Myb/SANT-like" evidence="2">
    <location>
        <begin position="113"/>
        <end position="209"/>
    </location>
</feature>
<feature type="compositionally biased region" description="Polar residues" evidence="1">
    <location>
        <begin position="410"/>
        <end position="422"/>
    </location>
</feature>
<dbReference type="Proteomes" id="UP001190926">
    <property type="component" value="Unassembled WGS sequence"/>
</dbReference>
<feature type="compositionally biased region" description="Basic residues" evidence="1">
    <location>
        <begin position="62"/>
        <end position="84"/>
    </location>
</feature>
<evidence type="ECO:0000256" key="1">
    <source>
        <dbReference type="SAM" id="MobiDB-lite"/>
    </source>
</evidence>
<accession>A0AAD4JKE0</accession>
<feature type="region of interest" description="Disordered" evidence="1">
    <location>
        <begin position="1"/>
        <end position="29"/>
    </location>
</feature>
<protein>
    <recommendedName>
        <fullName evidence="2">Myb/SANT-like domain-containing protein</fullName>
    </recommendedName>
</protein>
<dbReference type="EMBL" id="SDAM02000035">
    <property type="protein sequence ID" value="KAH6835396.1"/>
    <property type="molecule type" value="Genomic_DNA"/>
</dbReference>
<feature type="region of interest" description="Disordered" evidence="1">
    <location>
        <begin position="42"/>
        <end position="106"/>
    </location>
</feature>
<dbReference type="AlphaFoldDB" id="A0AAD4JKE0"/>
<feature type="compositionally biased region" description="Basic and acidic residues" evidence="1">
    <location>
        <begin position="19"/>
        <end position="29"/>
    </location>
</feature>
<feature type="compositionally biased region" description="Polar residues" evidence="1">
    <location>
        <begin position="43"/>
        <end position="61"/>
    </location>
</feature>
<keyword evidence="4" id="KW-1185">Reference proteome</keyword>
<evidence type="ECO:0000313" key="4">
    <source>
        <dbReference type="Proteomes" id="UP001190926"/>
    </source>
</evidence>
<dbReference type="PANTHER" id="PTHR46250">
    <property type="entry name" value="MYB/SANT-LIKE DNA-BINDING DOMAIN PROTEIN-RELATED"/>
    <property type="match status" value="1"/>
</dbReference>
<proteinExistence type="predicted"/>
<feature type="region of interest" description="Disordered" evidence="1">
    <location>
        <begin position="287"/>
        <end position="307"/>
    </location>
</feature>
<name>A0AAD4JKE0_PERFH</name>
<evidence type="ECO:0000259" key="2">
    <source>
        <dbReference type="Pfam" id="PF12776"/>
    </source>
</evidence>
<evidence type="ECO:0000313" key="3">
    <source>
        <dbReference type="EMBL" id="KAH6835396.1"/>
    </source>
</evidence>
<comment type="caution">
    <text evidence="3">The sequence shown here is derived from an EMBL/GenBank/DDBJ whole genome shotgun (WGS) entry which is preliminary data.</text>
</comment>